<feature type="transmembrane region" description="Helical" evidence="1">
    <location>
        <begin position="76"/>
        <end position="97"/>
    </location>
</feature>
<name>A0ABP1R9S5_9HEXA</name>
<evidence type="ECO:0000313" key="3">
    <source>
        <dbReference type="Proteomes" id="UP001642540"/>
    </source>
</evidence>
<sequence>MLLRSLSKSLFHRFISKLCLAKLIPYEWDPKGRKLKPAKGFGLFIFRLHSCFAYIVSPITIYRVTCAYMSTTKYPITMKVFGVFGSACNLMTALGFVQLEMRKSEIMGLCNRLLFNLEKEAPTSKTESSETVSNYLKHTRSMSKQMFIGLLVLAINLPVHLLLTIPTSDNLVALCAPHFLGSMFYQCRDYSVIQLLPFIFWEFYTISKFLLMNCFYWCFLIVGLGLINFQLQDLQNGNLKTNAVRLVAYRGIRLLTQILNDSLWIFLSFFTHILLFVLSILLFGTVRLIRIDPRQSLMFPMCGLRCGYEVFSPINYAGRVDASSGNLLSELKDMVTGMGLEKRGGWKEHKVLDRMRKSCMKIRCTAGNFFMFENFVAISSLHGVVQTTFDLLVTFKDEQVQ</sequence>
<keyword evidence="3" id="KW-1185">Reference proteome</keyword>
<reference evidence="2 3" key="1">
    <citation type="submission" date="2024-08" db="EMBL/GenBank/DDBJ databases">
        <authorList>
            <person name="Cucini C."/>
            <person name="Frati F."/>
        </authorList>
    </citation>
    <scope>NUCLEOTIDE SEQUENCE [LARGE SCALE GENOMIC DNA]</scope>
</reference>
<organism evidence="2 3">
    <name type="scientific">Orchesella dallaii</name>
    <dbReference type="NCBI Taxonomy" id="48710"/>
    <lineage>
        <taxon>Eukaryota</taxon>
        <taxon>Metazoa</taxon>
        <taxon>Ecdysozoa</taxon>
        <taxon>Arthropoda</taxon>
        <taxon>Hexapoda</taxon>
        <taxon>Collembola</taxon>
        <taxon>Entomobryomorpha</taxon>
        <taxon>Entomobryoidea</taxon>
        <taxon>Orchesellidae</taxon>
        <taxon>Orchesellinae</taxon>
        <taxon>Orchesella</taxon>
    </lineage>
</organism>
<keyword evidence="1" id="KW-0812">Transmembrane</keyword>
<comment type="caution">
    <text evidence="2">The sequence shown here is derived from an EMBL/GenBank/DDBJ whole genome shotgun (WGS) entry which is preliminary data.</text>
</comment>
<dbReference type="Proteomes" id="UP001642540">
    <property type="component" value="Unassembled WGS sequence"/>
</dbReference>
<evidence type="ECO:0000256" key="1">
    <source>
        <dbReference type="SAM" id="Phobius"/>
    </source>
</evidence>
<evidence type="ECO:0008006" key="4">
    <source>
        <dbReference type="Google" id="ProtNLM"/>
    </source>
</evidence>
<keyword evidence="1" id="KW-1133">Transmembrane helix</keyword>
<feature type="transmembrane region" description="Helical" evidence="1">
    <location>
        <begin position="209"/>
        <end position="231"/>
    </location>
</feature>
<keyword evidence="1" id="KW-0472">Membrane</keyword>
<protein>
    <recommendedName>
        <fullName evidence="4">Gustatory receptor</fullName>
    </recommendedName>
</protein>
<evidence type="ECO:0000313" key="2">
    <source>
        <dbReference type="EMBL" id="CAL8124045.1"/>
    </source>
</evidence>
<dbReference type="EMBL" id="CAXLJM020000068">
    <property type="protein sequence ID" value="CAL8124045.1"/>
    <property type="molecule type" value="Genomic_DNA"/>
</dbReference>
<feature type="transmembrane region" description="Helical" evidence="1">
    <location>
        <begin position="41"/>
        <end position="64"/>
    </location>
</feature>
<proteinExistence type="predicted"/>
<feature type="transmembrane region" description="Helical" evidence="1">
    <location>
        <begin position="263"/>
        <end position="289"/>
    </location>
</feature>
<accession>A0ABP1R9S5</accession>
<gene>
    <name evidence="2" type="ORF">ODALV1_LOCUS20434</name>
</gene>
<feature type="transmembrane region" description="Helical" evidence="1">
    <location>
        <begin position="146"/>
        <end position="165"/>
    </location>
</feature>